<protein>
    <submittedName>
        <fullName evidence="3">Uncharacterized protein</fullName>
    </submittedName>
</protein>
<dbReference type="AlphaFoldDB" id="A0A8S9Y2R9"/>
<evidence type="ECO:0000313" key="4">
    <source>
        <dbReference type="Proteomes" id="UP000466442"/>
    </source>
</evidence>
<name>A0A8S9Y2R9_APOLU</name>
<evidence type="ECO:0000313" key="3">
    <source>
        <dbReference type="EMBL" id="KAF6214125.1"/>
    </source>
</evidence>
<feature type="compositionally biased region" description="Polar residues" evidence="1">
    <location>
        <begin position="413"/>
        <end position="430"/>
    </location>
</feature>
<proteinExistence type="predicted"/>
<feature type="region of interest" description="Disordered" evidence="1">
    <location>
        <begin position="795"/>
        <end position="928"/>
    </location>
</feature>
<keyword evidence="4" id="KW-1185">Reference proteome</keyword>
<dbReference type="EMBL" id="WIXP02000002">
    <property type="protein sequence ID" value="KAF6214125.1"/>
    <property type="molecule type" value="Genomic_DNA"/>
</dbReference>
<feature type="compositionally biased region" description="Polar residues" evidence="1">
    <location>
        <begin position="467"/>
        <end position="486"/>
    </location>
</feature>
<feature type="signal peptide" evidence="2">
    <location>
        <begin position="1"/>
        <end position="19"/>
    </location>
</feature>
<feature type="compositionally biased region" description="Basic residues" evidence="1">
    <location>
        <begin position="799"/>
        <end position="809"/>
    </location>
</feature>
<feature type="chain" id="PRO_5035784873" evidence="2">
    <location>
        <begin position="20"/>
        <end position="954"/>
    </location>
</feature>
<feature type="region of interest" description="Disordered" evidence="1">
    <location>
        <begin position="401"/>
        <end position="430"/>
    </location>
</feature>
<keyword evidence="2" id="KW-0732">Signal</keyword>
<organism evidence="3 4">
    <name type="scientific">Apolygus lucorum</name>
    <name type="common">Small green plant bug</name>
    <name type="synonym">Lygocoris lucorum</name>
    <dbReference type="NCBI Taxonomy" id="248454"/>
    <lineage>
        <taxon>Eukaryota</taxon>
        <taxon>Metazoa</taxon>
        <taxon>Ecdysozoa</taxon>
        <taxon>Arthropoda</taxon>
        <taxon>Hexapoda</taxon>
        <taxon>Insecta</taxon>
        <taxon>Pterygota</taxon>
        <taxon>Neoptera</taxon>
        <taxon>Paraneoptera</taxon>
        <taxon>Hemiptera</taxon>
        <taxon>Heteroptera</taxon>
        <taxon>Panheteroptera</taxon>
        <taxon>Cimicomorpha</taxon>
        <taxon>Miridae</taxon>
        <taxon>Mirini</taxon>
        <taxon>Apolygus</taxon>
    </lineage>
</organism>
<evidence type="ECO:0000256" key="2">
    <source>
        <dbReference type="SAM" id="SignalP"/>
    </source>
</evidence>
<feature type="compositionally biased region" description="Basic and acidic residues" evidence="1">
    <location>
        <begin position="915"/>
        <end position="928"/>
    </location>
</feature>
<accession>A0A8S9Y2R9</accession>
<feature type="compositionally biased region" description="Low complexity" evidence="1">
    <location>
        <begin position="852"/>
        <end position="864"/>
    </location>
</feature>
<feature type="compositionally biased region" description="Low complexity" evidence="1">
    <location>
        <begin position="877"/>
        <end position="894"/>
    </location>
</feature>
<sequence>MFKWFVILLVSEELLSAGGQHVRFAEKRVINAPSLDYSYQQLMAGQPGLSAYSDFVQKTPEPPAAGELHKNIRTIIVTKKVPVPYPVHVQKNIPYPVKVPVRRPYTVYVPRPYYVEVMKQVPFPVKVPIPQPYTVEKHVPVPYKVHYDKPYPVHVSKPYPVYFEKRVPIQIEKPVAIPFKVPVDRPFPIQIPVEKQVLFPVERPYPYPVKVPVEKPAASPVQKHIPVPVTVEKPQLASNEHSVGAEYYSSTQPTVHNTFSPSPYDEMTSTLITQGKHKVMSFLPGSQNNLGSYGDHSDIGTIHVSNIKDGGGNSTDWVPKQYLPASVASPTISNQYLTYIPNVPNTQPKYQYQYIVPEKTTRLTPVSNAEPYIVNHNSVKMHYKLHFDPVKQEYSFQLMPRPPTSVGGHIGHSYQSLKSESKQVPNGSADQHQYSNVVENQPSAKPDHGYTYSFQHLYQGKPEFNHIQPSSHDPQTYSYQNQQQESHQYKQEGAYSLQSTDTVAKPVFDVATQFSGHQPEVSYSYEPIQTSPEKENYAQEQPHSPDTPQITYSYSVEGGNHGYDVQNQKSSESYSNDQVRYMYVPQASASNVYAESRDTSNLQPSYSISTEQNEVNTEYPQILYQQGRMATILRDQYGSTQPTTIDKGKIPENFKSSRASEGILYYNNSEKESNSSEEFSNVKKDQVLHLEPDNSYHIENVHPSNESRGEKLGGTSSITFQKFGVADVMTTGRTKLYPVNETTSNDYDEKMIVDPYNLRSDYTQQSLRGNFFQLEETSSAATEYPYNTKVYRLPTYKVPKSKKGNRRRNNKDSSRTTKNTEDHTQAYEEDKTTTVQWYEVFTQDAPDDSTTRRTSSSKESNSHTGAAERAPFHSYHSATATTTTSSSLLPPDDTITARPTQALKRSRGSVKAYGRKKESEPKETNEVTTERLMLDFGIQLTSFEFPQDQSSFNC</sequence>
<comment type="caution">
    <text evidence="3">The sequence shown here is derived from an EMBL/GenBank/DDBJ whole genome shotgun (WGS) entry which is preliminary data.</text>
</comment>
<feature type="region of interest" description="Disordered" evidence="1">
    <location>
        <begin position="463"/>
        <end position="490"/>
    </location>
</feature>
<reference evidence="3" key="1">
    <citation type="journal article" date="2021" name="Mol. Ecol. Resour.">
        <title>Apolygus lucorum genome provides insights into omnivorousness and mesophyll feeding.</title>
        <authorList>
            <person name="Liu Y."/>
            <person name="Liu H."/>
            <person name="Wang H."/>
            <person name="Huang T."/>
            <person name="Liu B."/>
            <person name="Yang B."/>
            <person name="Yin L."/>
            <person name="Li B."/>
            <person name="Zhang Y."/>
            <person name="Zhang S."/>
            <person name="Jiang F."/>
            <person name="Zhang X."/>
            <person name="Ren Y."/>
            <person name="Wang B."/>
            <person name="Wang S."/>
            <person name="Lu Y."/>
            <person name="Wu K."/>
            <person name="Fan W."/>
            <person name="Wang G."/>
        </authorList>
    </citation>
    <scope>NUCLEOTIDE SEQUENCE</scope>
    <source>
        <strain evidence="3">12Hb</strain>
    </source>
</reference>
<dbReference type="PANTHER" id="PTHR47771">
    <property type="entry name" value="LD27203P-RELATED"/>
    <property type="match status" value="1"/>
</dbReference>
<evidence type="ECO:0000256" key="1">
    <source>
        <dbReference type="SAM" id="MobiDB-lite"/>
    </source>
</evidence>
<dbReference type="OrthoDB" id="6620433at2759"/>
<gene>
    <name evidence="3" type="ORF">GE061_008864</name>
</gene>
<dbReference type="Proteomes" id="UP000466442">
    <property type="component" value="Unassembled WGS sequence"/>
</dbReference>
<dbReference type="PANTHER" id="PTHR47771:SF14">
    <property type="entry name" value="RH73259P"/>
    <property type="match status" value="1"/>
</dbReference>
<feature type="compositionally biased region" description="Basic and acidic residues" evidence="1">
    <location>
        <begin position="810"/>
        <end position="832"/>
    </location>
</feature>